<dbReference type="Pfam" id="PF02518">
    <property type="entry name" value="HATPase_c"/>
    <property type="match status" value="2"/>
</dbReference>
<dbReference type="GO" id="GO:0005524">
    <property type="term" value="F:ATP binding"/>
    <property type="evidence" value="ECO:0007669"/>
    <property type="project" value="UniProtKB-KW"/>
</dbReference>
<evidence type="ECO:0000256" key="2">
    <source>
        <dbReference type="ARBA" id="ARBA00012438"/>
    </source>
</evidence>
<dbReference type="InterPro" id="IPR010559">
    <property type="entry name" value="Sig_transdc_His_kin_internal"/>
</dbReference>
<dbReference type="PANTHER" id="PTHR43547:SF2">
    <property type="entry name" value="HYBRID SIGNAL TRANSDUCTION HISTIDINE KINASE C"/>
    <property type="match status" value="1"/>
</dbReference>
<dbReference type="Gene3D" id="2.60.120.260">
    <property type="entry name" value="Galactose-binding domain-like"/>
    <property type="match status" value="1"/>
</dbReference>
<feature type="transmembrane region" description="Helical" evidence="10">
    <location>
        <begin position="270"/>
        <end position="288"/>
    </location>
</feature>
<feature type="transmembrane region" description="Helical" evidence="10">
    <location>
        <begin position="364"/>
        <end position="385"/>
    </location>
</feature>
<dbReference type="EMBL" id="JBHUHO010000013">
    <property type="protein sequence ID" value="MFD2115213.1"/>
    <property type="molecule type" value="Genomic_DNA"/>
</dbReference>
<dbReference type="InterPro" id="IPR001789">
    <property type="entry name" value="Sig_transdc_resp-reg_receiver"/>
</dbReference>
<feature type="transmembrane region" description="Helical" evidence="10">
    <location>
        <begin position="236"/>
        <end position="258"/>
    </location>
</feature>
<evidence type="ECO:0000256" key="8">
    <source>
        <dbReference type="ARBA" id="ARBA00023012"/>
    </source>
</evidence>
<dbReference type="InterPro" id="IPR003661">
    <property type="entry name" value="HisK_dim/P_dom"/>
</dbReference>
<keyword evidence="10" id="KW-0472">Membrane</keyword>
<evidence type="ECO:0000256" key="9">
    <source>
        <dbReference type="PROSITE-ProRule" id="PRU00169"/>
    </source>
</evidence>
<evidence type="ECO:0000256" key="4">
    <source>
        <dbReference type="ARBA" id="ARBA00022679"/>
    </source>
</evidence>
<reference evidence="14" key="1">
    <citation type="journal article" date="2019" name="Int. J. Syst. Evol. Microbiol.">
        <title>The Global Catalogue of Microorganisms (GCM) 10K type strain sequencing project: providing services to taxonomists for standard genome sequencing and annotation.</title>
        <authorList>
            <consortium name="The Broad Institute Genomics Platform"/>
            <consortium name="The Broad Institute Genome Sequencing Center for Infectious Disease"/>
            <person name="Wu L."/>
            <person name="Ma J."/>
        </authorList>
    </citation>
    <scope>NUCLEOTIDE SEQUENCE [LARGE SCALE GENOMIC DNA]</scope>
    <source>
        <strain evidence="14">GH52</strain>
    </source>
</reference>
<keyword evidence="4" id="KW-0808">Transferase</keyword>
<evidence type="ECO:0000259" key="12">
    <source>
        <dbReference type="PROSITE" id="PS50110"/>
    </source>
</evidence>
<evidence type="ECO:0000256" key="5">
    <source>
        <dbReference type="ARBA" id="ARBA00022741"/>
    </source>
</evidence>
<proteinExistence type="predicted"/>
<feature type="transmembrane region" description="Helical" evidence="10">
    <location>
        <begin position="205"/>
        <end position="224"/>
    </location>
</feature>
<dbReference type="PANTHER" id="PTHR43547">
    <property type="entry name" value="TWO-COMPONENT HISTIDINE KINASE"/>
    <property type="match status" value="1"/>
</dbReference>
<dbReference type="InterPro" id="IPR036890">
    <property type="entry name" value="HATPase_C_sf"/>
</dbReference>
<dbReference type="Gene3D" id="3.40.50.2300">
    <property type="match status" value="1"/>
</dbReference>
<dbReference type="Gene3D" id="1.10.287.130">
    <property type="match status" value="1"/>
</dbReference>
<feature type="modified residue" description="4-aspartylphosphate" evidence="9">
    <location>
        <position position="730"/>
    </location>
</feature>
<comment type="caution">
    <text evidence="13">The sequence shown here is derived from an EMBL/GenBank/DDBJ whole genome shotgun (WGS) entry which is preliminary data.</text>
</comment>
<evidence type="ECO:0000313" key="14">
    <source>
        <dbReference type="Proteomes" id="UP001597362"/>
    </source>
</evidence>
<dbReference type="CDD" id="cd00082">
    <property type="entry name" value="HisKA"/>
    <property type="match status" value="1"/>
</dbReference>
<name>A0ABW4YI96_9BACL</name>
<dbReference type="Pfam" id="PF00512">
    <property type="entry name" value="HisKA"/>
    <property type="match status" value="1"/>
</dbReference>
<feature type="domain" description="Histidine kinase" evidence="11">
    <location>
        <begin position="908"/>
        <end position="1004"/>
    </location>
</feature>
<evidence type="ECO:0000256" key="6">
    <source>
        <dbReference type="ARBA" id="ARBA00022777"/>
    </source>
</evidence>
<evidence type="ECO:0000259" key="11">
    <source>
        <dbReference type="PROSITE" id="PS50109"/>
    </source>
</evidence>
<gene>
    <name evidence="13" type="ORF">ACFSJH_05615</name>
</gene>
<evidence type="ECO:0000256" key="3">
    <source>
        <dbReference type="ARBA" id="ARBA00022553"/>
    </source>
</evidence>
<protein>
    <recommendedName>
        <fullName evidence="2">histidine kinase</fullName>
        <ecNumber evidence="2">2.7.13.3</ecNumber>
    </recommendedName>
</protein>
<dbReference type="InterPro" id="IPR003594">
    <property type="entry name" value="HATPase_dom"/>
</dbReference>
<evidence type="ECO:0000256" key="1">
    <source>
        <dbReference type="ARBA" id="ARBA00000085"/>
    </source>
</evidence>
<keyword evidence="14" id="KW-1185">Reference proteome</keyword>
<dbReference type="SMART" id="SM00448">
    <property type="entry name" value="REC"/>
    <property type="match status" value="1"/>
</dbReference>
<sequence length="1011" mass="115032">MRRNISLIAVITILFAIVFFLGNQNYFHKERNSVVHHGIVTIDSEQLDKQSIIKLDGEWAFYPNVLIPPSRAVSEFEEQRIAIEVPSKWNSFVKPNEEGLSVGTYHLVVEVPVEGQYGLYIRTIRQANRIFINGEEVGAKGNPSHTFETFRVENADKYTVFSASENKLLDIVIHVANYNYSKAGILFQIDFGTKSSIDNHYHKKLLLDALVSIGYMIFGLIYLISYNQNRKRKEELFFGLFILLLGLYMSFINQKIFFQFMPFLRVSEQIRLQLGIIPLVAASLTYFVHAMYPEFMKKRAIIRISVLLGIVFFLYAITDPFSNNGTGAVVLFQIIYVSAIIPVVLYNLFVLFRVLMKEVEGAHYILIFLVSLCCYSILMVGKFLLDLPMDYSELLLFVLVLYSFASLLSFRANASYSKTQKLSEELYINSKLKDEFLVKTSHELRTPLNRILHVSKSLMEGTKGPLKREQQENIIAIHNDMQRLGFLVEDLLFSSNQMASEVSVTPRAVPVAVIHEVIDEIRSLQSDQMSIKLISVVDDPLPAMYTDELRFKQVLYNLLYNALQHTTEGFIKVTAEVREAQMVIQVSDTGTGIPSQELEYIFDSFYRVRNESEGFGLGLSIAKNIVEKLNGQIEVTSTIGVGSIFTFTMPLAKSDEMIDSTTDSTVDILELPLFYKGNEQTILVVDDDHASIKLLADALTESGYTFIVVDNGYEALEILKTHKVDCMLIDYMMSGMSGYELCKKVRKHHDILELPIIVLTSIMQHSDLMLSLHSGANDYLLKPIVIEDLLVRIQSLLAVRQSSIDAIEEEMNYLYAQVTPHFVYNTLNTIIALSYKDIKNTRNALYYLSTYFRAKLNVHYRDSMVSISEEMELVKAYLNIEKMRLDDRLTVIYDIDESIALQIPALSLQPLVENAVFHGISKRKEGGTVEISVKRDGQLIRIKIDDNGIGIPKNKLQQIEGGEHSRIGLKNPLKKFKLIKNASLRLYSEEGKGTTVIILLPGDDRIERSHH</sequence>
<dbReference type="PROSITE" id="PS50109">
    <property type="entry name" value="HIS_KIN"/>
    <property type="match status" value="2"/>
</dbReference>
<dbReference type="SMART" id="SM00387">
    <property type="entry name" value="HATPase_c"/>
    <property type="match status" value="2"/>
</dbReference>
<evidence type="ECO:0000313" key="13">
    <source>
        <dbReference type="EMBL" id="MFD2115213.1"/>
    </source>
</evidence>
<accession>A0ABW4YI96</accession>
<evidence type="ECO:0000256" key="10">
    <source>
        <dbReference type="SAM" id="Phobius"/>
    </source>
</evidence>
<dbReference type="SUPFAM" id="SSF55874">
    <property type="entry name" value="ATPase domain of HSP90 chaperone/DNA topoisomerase II/histidine kinase"/>
    <property type="match status" value="2"/>
</dbReference>
<dbReference type="InterPro" id="IPR036097">
    <property type="entry name" value="HisK_dim/P_sf"/>
</dbReference>
<dbReference type="InterPro" id="IPR011006">
    <property type="entry name" value="CheY-like_superfamily"/>
</dbReference>
<feature type="transmembrane region" description="Helical" evidence="10">
    <location>
        <begin position="7"/>
        <end position="27"/>
    </location>
</feature>
<keyword evidence="3 9" id="KW-0597">Phosphoprotein</keyword>
<keyword evidence="7 13" id="KW-0067">ATP-binding</keyword>
<dbReference type="SUPFAM" id="SSF52172">
    <property type="entry name" value="CheY-like"/>
    <property type="match status" value="1"/>
</dbReference>
<dbReference type="InterPro" id="IPR005467">
    <property type="entry name" value="His_kinase_dom"/>
</dbReference>
<feature type="domain" description="Response regulatory" evidence="12">
    <location>
        <begin position="681"/>
        <end position="797"/>
    </location>
</feature>
<feature type="domain" description="Histidine kinase" evidence="11">
    <location>
        <begin position="439"/>
        <end position="653"/>
    </location>
</feature>
<dbReference type="EC" id="2.7.13.3" evidence="2"/>
<organism evidence="13 14">
    <name type="scientific">Paenibacillus yanchengensis</name>
    <dbReference type="NCBI Taxonomy" id="2035833"/>
    <lineage>
        <taxon>Bacteria</taxon>
        <taxon>Bacillati</taxon>
        <taxon>Bacillota</taxon>
        <taxon>Bacilli</taxon>
        <taxon>Bacillales</taxon>
        <taxon>Paenibacillaceae</taxon>
        <taxon>Paenibacillus</taxon>
    </lineage>
</organism>
<evidence type="ECO:0000256" key="7">
    <source>
        <dbReference type="ARBA" id="ARBA00022840"/>
    </source>
</evidence>
<feature type="transmembrane region" description="Helical" evidence="10">
    <location>
        <begin position="300"/>
        <end position="318"/>
    </location>
</feature>
<dbReference type="Pfam" id="PF06580">
    <property type="entry name" value="His_kinase"/>
    <property type="match status" value="1"/>
</dbReference>
<dbReference type="RefSeq" id="WP_377770236.1">
    <property type="nucleotide sequence ID" value="NZ_JBHUHO010000013.1"/>
</dbReference>
<dbReference type="CDD" id="cd00075">
    <property type="entry name" value="HATPase"/>
    <property type="match status" value="1"/>
</dbReference>
<feature type="transmembrane region" description="Helical" evidence="10">
    <location>
        <begin position="330"/>
        <end position="352"/>
    </location>
</feature>
<dbReference type="PROSITE" id="PS50110">
    <property type="entry name" value="RESPONSE_REGULATORY"/>
    <property type="match status" value="1"/>
</dbReference>
<dbReference type="Pfam" id="PF00072">
    <property type="entry name" value="Response_reg"/>
    <property type="match status" value="1"/>
</dbReference>
<dbReference type="InterPro" id="IPR004358">
    <property type="entry name" value="Sig_transdc_His_kin-like_C"/>
</dbReference>
<dbReference type="Proteomes" id="UP001597362">
    <property type="component" value="Unassembled WGS sequence"/>
</dbReference>
<dbReference type="InterPro" id="IPR008979">
    <property type="entry name" value="Galactose-bd-like_sf"/>
</dbReference>
<dbReference type="PRINTS" id="PR00344">
    <property type="entry name" value="BCTRLSENSOR"/>
</dbReference>
<dbReference type="SUPFAM" id="SSF49785">
    <property type="entry name" value="Galactose-binding domain-like"/>
    <property type="match status" value="1"/>
</dbReference>
<dbReference type="SMART" id="SM00388">
    <property type="entry name" value="HisKA"/>
    <property type="match status" value="1"/>
</dbReference>
<dbReference type="SUPFAM" id="SSF47384">
    <property type="entry name" value="Homodimeric domain of signal transducing histidine kinase"/>
    <property type="match status" value="1"/>
</dbReference>
<keyword evidence="10" id="KW-0812">Transmembrane</keyword>
<comment type="catalytic activity">
    <reaction evidence="1">
        <text>ATP + protein L-histidine = ADP + protein N-phospho-L-histidine.</text>
        <dbReference type="EC" id="2.7.13.3"/>
    </reaction>
</comment>
<keyword evidence="10" id="KW-1133">Transmembrane helix</keyword>
<keyword evidence="6" id="KW-0418">Kinase</keyword>
<dbReference type="Gene3D" id="3.30.565.10">
    <property type="entry name" value="Histidine kinase-like ATPase, C-terminal domain"/>
    <property type="match status" value="2"/>
</dbReference>
<keyword evidence="8" id="KW-0902">Two-component regulatory system</keyword>
<keyword evidence="5" id="KW-0547">Nucleotide-binding</keyword>